<dbReference type="InterPro" id="IPR012677">
    <property type="entry name" value="Nucleotide-bd_a/b_plait_sf"/>
</dbReference>
<keyword evidence="1 2" id="KW-0694">RNA-binding</keyword>
<dbReference type="InterPro" id="IPR050886">
    <property type="entry name" value="RNA-binding_reg"/>
</dbReference>
<name>A0AAD5U6D3_9FUNG</name>
<evidence type="ECO:0000259" key="3">
    <source>
        <dbReference type="PROSITE" id="PS50102"/>
    </source>
</evidence>
<evidence type="ECO:0000256" key="1">
    <source>
        <dbReference type="ARBA" id="ARBA00022884"/>
    </source>
</evidence>
<feature type="non-terminal residue" evidence="4">
    <location>
        <position position="306"/>
    </location>
</feature>
<dbReference type="InterPro" id="IPR000504">
    <property type="entry name" value="RRM_dom"/>
</dbReference>
<dbReference type="SUPFAM" id="SSF54928">
    <property type="entry name" value="RNA-binding domain, RBD"/>
    <property type="match status" value="1"/>
</dbReference>
<evidence type="ECO:0000256" key="2">
    <source>
        <dbReference type="PROSITE-ProRule" id="PRU00176"/>
    </source>
</evidence>
<comment type="caution">
    <text evidence="4">The sequence shown here is derived from an EMBL/GenBank/DDBJ whole genome shotgun (WGS) entry which is preliminary data.</text>
</comment>
<accession>A0AAD5U6D3</accession>
<dbReference type="Proteomes" id="UP001211065">
    <property type="component" value="Unassembled WGS sequence"/>
</dbReference>
<dbReference type="EMBL" id="JADGJW010000043">
    <property type="protein sequence ID" value="KAJ3226152.1"/>
    <property type="molecule type" value="Genomic_DNA"/>
</dbReference>
<gene>
    <name evidence="4" type="ORF">HK099_005505</name>
</gene>
<reference evidence="4" key="1">
    <citation type="submission" date="2020-05" db="EMBL/GenBank/DDBJ databases">
        <title>Phylogenomic resolution of chytrid fungi.</title>
        <authorList>
            <person name="Stajich J.E."/>
            <person name="Amses K."/>
            <person name="Simmons R."/>
            <person name="Seto K."/>
            <person name="Myers J."/>
            <person name="Bonds A."/>
            <person name="Quandt C.A."/>
            <person name="Barry K."/>
            <person name="Liu P."/>
            <person name="Grigoriev I."/>
            <person name="Longcore J.E."/>
            <person name="James T.Y."/>
        </authorList>
    </citation>
    <scope>NUCLEOTIDE SEQUENCE</scope>
    <source>
        <strain evidence="4">JEL0476</strain>
    </source>
</reference>
<dbReference type="InterPro" id="IPR035979">
    <property type="entry name" value="RBD_domain_sf"/>
</dbReference>
<dbReference type="PROSITE" id="PS50102">
    <property type="entry name" value="RRM"/>
    <property type="match status" value="1"/>
</dbReference>
<dbReference type="GO" id="GO:0003723">
    <property type="term" value="F:RNA binding"/>
    <property type="evidence" value="ECO:0007669"/>
    <property type="project" value="UniProtKB-UniRule"/>
</dbReference>
<organism evidence="4 5">
    <name type="scientific">Clydaea vesicula</name>
    <dbReference type="NCBI Taxonomy" id="447962"/>
    <lineage>
        <taxon>Eukaryota</taxon>
        <taxon>Fungi</taxon>
        <taxon>Fungi incertae sedis</taxon>
        <taxon>Chytridiomycota</taxon>
        <taxon>Chytridiomycota incertae sedis</taxon>
        <taxon>Chytridiomycetes</taxon>
        <taxon>Lobulomycetales</taxon>
        <taxon>Lobulomycetaceae</taxon>
        <taxon>Clydaea</taxon>
    </lineage>
</organism>
<proteinExistence type="predicted"/>
<dbReference type="Pfam" id="PF00076">
    <property type="entry name" value="RRM_1"/>
    <property type="match status" value="1"/>
</dbReference>
<evidence type="ECO:0000313" key="4">
    <source>
        <dbReference type="EMBL" id="KAJ3226152.1"/>
    </source>
</evidence>
<dbReference type="PANTHER" id="PTHR48024">
    <property type="entry name" value="GEO13361P1-RELATED"/>
    <property type="match status" value="1"/>
</dbReference>
<feature type="domain" description="RRM" evidence="3">
    <location>
        <begin position="1"/>
        <end position="72"/>
    </location>
</feature>
<protein>
    <recommendedName>
        <fullName evidence="3">RRM domain-containing protein</fullName>
    </recommendedName>
</protein>
<evidence type="ECO:0000313" key="5">
    <source>
        <dbReference type="Proteomes" id="UP001211065"/>
    </source>
</evidence>
<dbReference type="AlphaFoldDB" id="A0AAD5U6D3"/>
<sequence>LSWTTSDDDLKKFFSPYGTVTGTKVIKEKETGKSKGYGFVSFKSEEEAMFAVKSSKGRELGGRQITIQLAKERPENTNKFANIDKKEQECVSVISSASYRDPLEMLNEDEKISNFDLIARSAEKIDFFELQRIFSQQNLVLPRRSDFSCDRVGGNVDKFYSNLNNFSARSNDDYLRENRSSHGSTSSIIYGYDKDRDFLRESRDYVPMYHDRTSEHRCINDSGRKRSRSPYDYRFNDKLSLTSYERVRERSGAFYDKRTRDRSPYYEKRIIDISPSLYESRIDRSPTMESRIRVRSPIYNGRSRFY</sequence>
<dbReference type="PANTHER" id="PTHR48024:SF56">
    <property type="entry name" value="HETEROGENEOUS NUCLEAR RIBONUCLEOPROTEIN A0"/>
    <property type="match status" value="1"/>
</dbReference>
<keyword evidence="5" id="KW-1185">Reference proteome</keyword>
<dbReference type="Gene3D" id="3.30.70.330">
    <property type="match status" value="1"/>
</dbReference>
<dbReference type="SMART" id="SM00360">
    <property type="entry name" value="RRM"/>
    <property type="match status" value="1"/>
</dbReference>